<accession>A0A830I001</accession>
<evidence type="ECO:0000256" key="2">
    <source>
        <dbReference type="ARBA" id="ARBA00023008"/>
    </source>
</evidence>
<dbReference type="PANTHER" id="PTHR38439:SF3">
    <property type="entry name" value="COPPER-RESISTANT CUPROPROTEIN COPI"/>
    <property type="match status" value="1"/>
</dbReference>
<dbReference type="PANTHER" id="PTHR38439">
    <property type="entry name" value="AURACYANIN-B"/>
    <property type="match status" value="1"/>
</dbReference>
<dbReference type="OrthoDB" id="533814at2759"/>
<keyword evidence="1" id="KW-0479">Metal-binding</keyword>
<dbReference type="EMBL" id="BNJQ01000029">
    <property type="protein sequence ID" value="GHP10389.1"/>
    <property type="molecule type" value="Genomic_DNA"/>
</dbReference>
<evidence type="ECO:0000313" key="3">
    <source>
        <dbReference type="EMBL" id="GHP10389.1"/>
    </source>
</evidence>
<name>A0A830I001_9CHLO</name>
<dbReference type="InterPro" id="IPR050845">
    <property type="entry name" value="Cu-binding_ET"/>
</dbReference>
<keyword evidence="4" id="KW-1185">Reference proteome</keyword>
<comment type="caution">
    <text evidence="3">The sequence shown here is derived from an EMBL/GenBank/DDBJ whole genome shotgun (WGS) entry which is preliminary data.</text>
</comment>
<protein>
    <recommendedName>
        <fullName evidence="5">EfeO-type cupredoxin-like domain-containing protein</fullName>
    </recommendedName>
</protein>
<organism evidence="3 4">
    <name type="scientific">Pycnococcus provasolii</name>
    <dbReference type="NCBI Taxonomy" id="41880"/>
    <lineage>
        <taxon>Eukaryota</taxon>
        <taxon>Viridiplantae</taxon>
        <taxon>Chlorophyta</taxon>
        <taxon>Pseudoscourfieldiophyceae</taxon>
        <taxon>Pseudoscourfieldiales</taxon>
        <taxon>Pycnococcaceae</taxon>
        <taxon>Pycnococcus</taxon>
    </lineage>
</organism>
<gene>
    <name evidence="3" type="ORF">PPROV_000912000</name>
</gene>
<dbReference type="Proteomes" id="UP000660262">
    <property type="component" value="Unassembled WGS sequence"/>
</dbReference>
<evidence type="ECO:0000313" key="4">
    <source>
        <dbReference type="Proteomes" id="UP000660262"/>
    </source>
</evidence>
<dbReference type="Gene3D" id="2.60.40.420">
    <property type="entry name" value="Cupredoxins - blue copper proteins"/>
    <property type="match status" value="1"/>
</dbReference>
<reference evidence="3" key="1">
    <citation type="submission" date="2020-10" db="EMBL/GenBank/DDBJ databases">
        <title>Unveiling of a novel bifunctional photoreceptor, Dualchrome1, isolated from a cosmopolitan green alga.</title>
        <authorList>
            <person name="Suzuki S."/>
            <person name="Kawachi M."/>
        </authorList>
    </citation>
    <scope>NUCLEOTIDE SEQUENCE</scope>
    <source>
        <strain evidence="3">NIES 2893</strain>
    </source>
</reference>
<keyword evidence="2" id="KW-0186">Copper</keyword>
<sequence>MSAHNNTNVRVRMRHDPVPSGGLLEALALVSQKKKKYDNPWPYTASTEKIGTKKFATFGPATPLTVTLGAKSGEFRFEPDNLKLTQGKLYALAMDNPSDVPHYFTALDLARSVYTVVVLAGEPPAEFKGQVTDLELKPGAQLVWYFVAMRPGTYDVRCPIKGHEAMAATVTISKPTL</sequence>
<dbReference type="InterPro" id="IPR008972">
    <property type="entry name" value="Cupredoxin"/>
</dbReference>
<dbReference type="SUPFAM" id="SSF49503">
    <property type="entry name" value="Cupredoxins"/>
    <property type="match status" value="1"/>
</dbReference>
<evidence type="ECO:0008006" key="5">
    <source>
        <dbReference type="Google" id="ProtNLM"/>
    </source>
</evidence>
<proteinExistence type="predicted"/>
<dbReference type="GO" id="GO:0046872">
    <property type="term" value="F:metal ion binding"/>
    <property type="evidence" value="ECO:0007669"/>
    <property type="project" value="UniProtKB-KW"/>
</dbReference>
<dbReference type="AlphaFoldDB" id="A0A830I001"/>
<evidence type="ECO:0000256" key="1">
    <source>
        <dbReference type="ARBA" id="ARBA00022723"/>
    </source>
</evidence>